<dbReference type="AlphaFoldDB" id="A0A0G1ZEJ7"/>
<proteinExistence type="predicted"/>
<dbReference type="EMBL" id="LCQO01000034">
    <property type="protein sequence ID" value="KKW17629.1"/>
    <property type="molecule type" value="Genomic_DNA"/>
</dbReference>
<sequence>MCAWFDTLTINRARSYLVRQATLHARMNALGRKTCGSTGLSCPHFVMQTQRGFVSAAILIAIALGLIVLGGGVYYVMQQSPSPTLTENEIPTLPASNSTSQNGTTNTITNTPTQPAAQALAGVVLVQGINRKEASVILFDSQTGAKKEIMQVPNTAYPYVPEVKVENGAMFYMSANNSISRRDMKSGQISAVPLKDFYEPWRIADFAVKGNTLVFLAIGPTDESPNEYGPVAPRQPCELRVVDMARATETKILDIAVCSQAHGPNYSIQDISSDGTTVSLFASSGEAGYASIAWHEINLASKTDTVKETVSSSPVCTQGTFYDAIECTQDVRNKNAQYDAFQKQYQLGYGWNVQCGNISVKKDEKEYYTLHINGAGKAYSVEDAGYVGCLK</sequence>
<evidence type="ECO:0000256" key="1">
    <source>
        <dbReference type="SAM" id="Phobius"/>
    </source>
</evidence>
<feature type="transmembrane region" description="Helical" evidence="1">
    <location>
        <begin position="53"/>
        <end position="77"/>
    </location>
</feature>
<accession>A0A0G1ZEJ7</accession>
<keyword evidence="1" id="KW-0812">Transmembrane</keyword>
<protein>
    <submittedName>
        <fullName evidence="2">Uncharacterized protein</fullName>
    </submittedName>
</protein>
<keyword evidence="1" id="KW-1133">Transmembrane helix</keyword>
<organism evidence="2 3">
    <name type="scientific">Candidatus Kaiserbacteria bacterium GW2011_GWA1_50_28</name>
    <dbReference type="NCBI Taxonomy" id="1618668"/>
    <lineage>
        <taxon>Bacteria</taxon>
        <taxon>Candidatus Kaiseribacteriota</taxon>
    </lineage>
</organism>
<gene>
    <name evidence="2" type="ORF">UY59_C0034G0006</name>
</gene>
<keyword evidence="1" id="KW-0472">Membrane</keyword>
<evidence type="ECO:0000313" key="3">
    <source>
        <dbReference type="Proteomes" id="UP000034057"/>
    </source>
</evidence>
<reference evidence="2 3" key="1">
    <citation type="journal article" date="2015" name="Nature">
        <title>rRNA introns, odd ribosomes, and small enigmatic genomes across a large radiation of phyla.</title>
        <authorList>
            <person name="Brown C.T."/>
            <person name="Hug L.A."/>
            <person name="Thomas B.C."/>
            <person name="Sharon I."/>
            <person name="Castelle C.J."/>
            <person name="Singh A."/>
            <person name="Wilkins M.J."/>
            <person name="Williams K.H."/>
            <person name="Banfield J.F."/>
        </authorList>
    </citation>
    <scope>NUCLEOTIDE SEQUENCE [LARGE SCALE GENOMIC DNA]</scope>
</reference>
<evidence type="ECO:0000313" key="2">
    <source>
        <dbReference type="EMBL" id="KKW17629.1"/>
    </source>
</evidence>
<comment type="caution">
    <text evidence="2">The sequence shown here is derived from an EMBL/GenBank/DDBJ whole genome shotgun (WGS) entry which is preliminary data.</text>
</comment>
<dbReference type="Proteomes" id="UP000034057">
    <property type="component" value="Unassembled WGS sequence"/>
</dbReference>
<name>A0A0G1ZEJ7_9BACT</name>